<sequence length="66" mass="7159">MKREHQKGLRSIASAQGSRLVRRKKKSFASPLSAAGVFIGPSVDGSDKEFVKVLSGDVTRRKPSFA</sequence>
<comment type="caution">
    <text evidence="2">The sequence shown here is derived from an EMBL/GenBank/DDBJ whole genome shotgun (WGS) entry which is preliminary data.</text>
</comment>
<keyword evidence="3" id="KW-1185">Reference proteome</keyword>
<dbReference type="RefSeq" id="WP_377471799.1">
    <property type="nucleotide sequence ID" value="NZ_JBHLWN010000074.1"/>
</dbReference>
<reference evidence="2 3" key="1">
    <citation type="submission" date="2024-09" db="EMBL/GenBank/DDBJ databases">
        <authorList>
            <person name="Sun Q."/>
            <person name="Mori K."/>
        </authorList>
    </citation>
    <scope>NUCLEOTIDE SEQUENCE [LARGE SCALE GENOMIC DNA]</scope>
    <source>
        <strain evidence="2 3">CCM 7759</strain>
    </source>
</reference>
<evidence type="ECO:0000256" key="1">
    <source>
        <dbReference type="SAM" id="MobiDB-lite"/>
    </source>
</evidence>
<name>A0ABV6DP66_9BACL</name>
<dbReference type="Proteomes" id="UP001589776">
    <property type="component" value="Unassembled WGS sequence"/>
</dbReference>
<organism evidence="2 3">
    <name type="scientific">Paenibacillus chartarius</name>
    <dbReference type="NCBI Taxonomy" id="747481"/>
    <lineage>
        <taxon>Bacteria</taxon>
        <taxon>Bacillati</taxon>
        <taxon>Bacillota</taxon>
        <taxon>Bacilli</taxon>
        <taxon>Bacillales</taxon>
        <taxon>Paenibacillaceae</taxon>
        <taxon>Paenibacillus</taxon>
    </lineage>
</organism>
<proteinExistence type="predicted"/>
<evidence type="ECO:0000313" key="3">
    <source>
        <dbReference type="Proteomes" id="UP001589776"/>
    </source>
</evidence>
<feature type="region of interest" description="Disordered" evidence="1">
    <location>
        <begin position="1"/>
        <end position="23"/>
    </location>
</feature>
<evidence type="ECO:0000313" key="2">
    <source>
        <dbReference type="EMBL" id="MFC0214430.1"/>
    </source>
</evidence>
<accession>A0ABV6DP66</accession>
<gene>
    <name evidence="2" type="ORF">ACFFK0_18530</name>
</gene>
<dbReference type="EMBL" id="JBHLWN010000074">
    <property type="protein sequence ID" value="MFC0214430.1"/>
    <property type="molecule type" value="Genomic_DNA"/>
</dbReference>
<protein>
    <submittedName>
        <fullName evidence="2">Uncharacterized protein</fullName>
    </submittedName>
</protein>